<name>A0AAE0VN08_9BIVA</name>
<evidence type="ECO:0000256" key="3">
    <source>
        <dbReference type="SAM" id="SignalP"/>
    </source>
</evidence>
<reference evidence="4" key="3">
    <citation type="submission" date="2023-05" db="EMBL/GenBank/DDBJ databases">
        <authorList>
            <person name="Smith C.H."/>
        </authorList>
    </citation>
    <scope>NUCLEOTIDE SEQUENCE</scope>
    <source>
        <strain evidence="4">CHS0354</strain>
        <tissue evidence="4">Mantle</tissue>
    </source>
</reference>
<comment type="caution">
    <text evidence="4">The sequence shown here is derived from an EMBL/GenBank/DDBJ whole genome shotgun (WGS) entry which is preliminary data.</text>
</comment>
<reference evidence="4" key="1">
    <citation type="journal article" date="2021" name="Genome Biol. Evol.">
        <title>A High-Quality Reference Genome for a Parasitic Bivalve with Doubly Uniparental Inheritance (Bivalvia: Unionida).</title>
        <authorList>
            <person name="Smith C.H."/>
        </authorList>
    </citation>
    <scope>NUCLEOTIDE SEQUENCE</scope>
    <source>
        <strain evidence="4">CHS0354</strain>
    </source>
</reference>
<dbReference type="SUPFAM" id="SSF82171">
    <property type="entry name" value="DPP6 N-terminal domain-like"/>
    <property type="match status" value="1"/>
</dbReference>
<dbReference type="Proteomes" id="UP001195483">
    <property type="component" value="Unassembled WGS sequence"/>
</dbReference>
<evidence type="ECO:0000256" key="2">
    <source>
        <dbReference type="SAM" id="Coils"/>
    </source>
</evidence>
<dbReference type="InterPro" id="IPR011659">
    <property type="entry name" value="WD40"/>
</dbReference>
<reference evidence="4" key="2">
    <citation type="journal article" date="2021" name="Genome Biol. Evol.">
        <title>Developing a high-quality reference genome for a parasitic bivalve with doubly uniparental inheritance (Bivalvia: Unionida).</title>
        <authorList>
            <person name="Smith C.H."/>
        </authorList>
    </citation>
    <scope>NUCLEOTIDE SEQUENCE</scope>
    <source>
        <strain evidence="4">CHS0354</strain>
        <tissue evidence="4">Mantle</tissue>
    </source>
</reference>
<proteinExistence type="inferred from homology"/>
<keyword evidence="5" id="KW-1185">Reference proteome</keyword>
<keyword evidence="2" id="KW-0175">Coiled coil</keyword>
<protein>
    <submittedName>
        <fullName evidence="4">Uncharacterized protein</fullName>
    </submittedName>
</protein>
<keyword evidence="3" id="KW-0732">Signal</keyword>
<sequence>MSLNNIFKSGLLSAAFIFYAVNTQAQSSGDDLLLDIYSVPALPYSQETDEDIINITSPTITRQKIFVDLSGLSDKGIAATYSRLLKKNIEWSGVFDPGDSRKADFVLAVYEGFFSDRNVDFKTQAGAIVLSDKLTYHSGNSQKRSYTVKIYDIKSEQITDTDIYASSLTGGAWYPDDSKIAVTVSESGNSDIYLLDAKTGQKLRKLTTQSSIETSASISPTGDIILASDQSGSPQIYRYASNGLLKRLTFASKYNTEPRWSPKGKYFLYSTIIGGSMEVMLYNNDTAEIQRVTRGGEFSEQPGFSPDGRQIIFSKRYGSNSKIHMMNMDGSVVRRLTYSDSLVIEADPDWSAFPITRCKTSQEATEQSQRQRVLEERIIALEGDKINSTQKNDSDRNANIATKADVTRLQNNIGVLNGEVKKQREDHIYTVNQMELNAKTISDLTAKNELLEKRVGLMEIELEKLKKQSGTVAEGGVSRAGGICRSGSG</sequence>
<dbReference type="PANTHER" id="PTHR36842:SF1">
    <property type="entry name" value="PROTEIN TOLB"/>
    <property type="match status" value="1"/>
</dbReference>
<gene>
    <name evidence="4" type="ORF">CHS0354_035344</name>
</gene>
<feature type="chain" id="PRO_5042184271" evidence="3">
    <location>
        <begin position="26"/>
        <end position="489"/>
    </location>
</feature>
<dbReference type="PANTHER" id="PTHR36842">
    <property type="entry name" value="PROTEIN TOLB HOMOLOG"/>
    <property type="match status" value="1"/>
</dbReference>
<accession>A0AAE0VN08</accession>
<dbReference type="Gene3D" id="2.120.10.30">
    <property type="entry name" value="TolB, C-terminal domain"/>
    <property type="match status" value="1"/>
</dbReference>
<evidence type="ECO:0000256" key="1">
    <source>
        <dbReference type="ARBA" id="ARBA00009820"/>
    </source>
</evidence>
<dbReference type="AlphaFoldDB" id="A0AAE0VN08"/>
<organism evidence="4 5">
    <name type="scientific">Potamilus streckersoni</name>
    <dbReference type="NCBI Taxonomy" id="2493646"/>
    <lineage>
        <taxon>Eukaryota</taxon>
        <taxon>Metazoa</taxon>
        <taxon>Spiralia</taxon>
        <taxon>Lophotrochozoa</taxon>
        <taxon>Mollusca</taxon>
        <taxon>Bivalvia</taxon>
        <taxon>Autobranchia</taxon>
        <taxon>Heteroconchia</taxon>
        <taxon>Palaeoheterodonta</taxon>
        <taxon>Unionida</taxon>
        <taxon>Unionoidea</taxon>
        <taxon>Unionidae</taxon>
        <taxon>Ambleminae</taxon>
        <taxon>Lampsilini</taxon>
        <taxon>Potamilus</taxon>
    </lineage>
</organism>
<feature type="coiled-coil region" evidence="2">
    <location>
        <begin position="406"/>
        <end position="468"/>
    </location>
</feature>
<comment type="similarity">
    <text evidence="1">Belongs to the TolB family.</text>
</comment>
<dbReference type="InterPro" id="IPR011042">
    <property type="entry name" value="6-blade_b-propeller_TolB-like"/>
</dbReference>
<dbReference type="EMBL" id="JAEAOA010002069">
    <property type="protein sequence ID" value="KAK3584263.1"/>
    <property type="molecule type" value="Genomic_DNA"/>
</dbReference>
<dbReference type="Pfam" id="PF07676">
    <property type="entry name" value="PD40"/>
    <property type="match status" value="3"/>
</dbReference>
<feature type="signal peptide" evidence="3">
    <location>
        <begin position="1"/>
        <end position="25"/>
    </location>
</feature>
<evidence type="ECO:0000313" key="5">
    <source>
        <dbReference type="Proteomes" id="UP001195483"/>
    </source>
</evidence>
<evidence type="ECO:0000313" key="4">
    <source>
        <dbReference type="EMBL" id="KAK3584263.1"/>
    </source>
</evidence>